<gene>
    <name evidence="2" type="ORF">TRIP_E280165</name>
</gene>
<evidence type="ECO:0000256" key="1">
    <source>
        <dbReference type="SAM" id="MobiDB-lite"/>
    </source>
</evidence>
<proteinExistence type="predicted"/>
<reference evidence="2" key="1">
    <citation type="submission" date="2018-07" db="EMBL/GenBank/DDBJ databases">
        <authorList>
            <consortium name="Genoscope - CEA"/>
            <person name="William W."/>
        </authorList>
    </citation>
    <scope>NUCLEOTIDE SEQUENCE</scope>
    <source>
        <strain evidence="2">IK1</strain>
    </source>
</reference>
<evidence type="ECO:0000313" key="2">
    <source>
        <dbReference type="EMBL" id="VBB40188.1"/>
    </source>
</evidence>
<organism evidence="2">
    <name type="scientific">uncultured Spirochaetota bacterium</name>
    <dbReference type="NCBI Taxonomy" id="460511"/>
    <lineage>
        <taxon>Bacteria</taxon>
        <taxon>Pseudomonadati</taxon>
        <taxon>Spirochaetota</taxon>
        <taxon>environmental samples</taxon>
    </lineage>
</organism>
<dbReference type="EMBL" id="UPXP01000021">
    <property type="protein sequence ID" value="VBB40188.1"/>
    <property type="molecule type" value="Genomic_DNA"/>
</dbReference>
<protein>
    <submittedName>
        <fullName evidence="2">Uncharacterized protein</fullName>
    </submittedName>
</protein>
<accession>A0A652ZWJ8</accession>
<dbReference type="AlphaFoldDB" id="A0A652ZWJ8"/>
<feature type="region of interest" description="Disordered" evidence="1">
    <location>
        <begin position="1"/>
        <end position="21"/>
    </location>
</feature>
<name>A0A652ZWJ8_9SPIR</name>
<sequence>MPGPRTGRGRKSSKNCLDARNGGHGGVEFFHDQGRIHPDAGAHAAVASFGLGDALDEAAGHFQGFKQVSESGLQIRWNFGLEIDYSQIELYRVVDSGAAEGAGTGGSLIFHGPRVWVKKGALSRSPNRWR</sequence>